<gene>
    <name evidence="2" type="ORF">EV356DRAFT_458297</name>
</gene>
<dbReference type="AlphaFoldDB" id="A0A6A6GRY0"/>
<dbReference type="EMBL" id="ML992186">
    <property type="protein sequence ID" value="KAF2228358.1"/>
    <property type="molecule type" value="Genomic_DNA"/>
</dbReference>
<keyword evidence="3" id="KW-1185">Reference proteome</keyword>
<dbReference type="Proteomes" id="UP000800092">
    <property type="component" value="Unassembled WGS sequence"/>
</dbReference>
<keyword evidence="1" id="KW-1133">Transmembrane helix</keyword>
<evidence type="ECO:0000313" key="2">
    <source>
        <dbReference type="EMBL" id="KAF2228358.1"/>
    </source>
</evidence>
<name>A0A6A6GRY0_VIRVR</name>
<organism evidence="2 3">
    <name type="scientific">Viridothelium virens</name>
    <name type="common">Speckled blister lichen</name>
    <name type="synonym">Trypethelium virens</name>
    <dbReference type="NCBI Taxonomy" id="1048519"/>
    <lineage>
        <taxon>Eukaryota</taxon>
        <taxon>Fungi</taxon>
        <taxon>Dikarya</taxon>
        <taxon>Ascomycota</taxon>
        <taxon>Pezizomycotina</taxon>
        <taxon>Dothideomycetes</taxon>
        <taxon>Dothideomycetes incertae sedis</taxon>
        <taxon>Trypetheliales</taxon>
        <taxon>Trypetheliaceae</taxon>
        <taxon>Viridothelium</taxon>
    </lineage>
</organism>
<evidence type="ECO:0000256" key="1">
    <source>
        <dbReference type="SAM" id="Phobius"/>
    </source>
</evidence>
<accession>A0A6A6GRY0</accession>
<proteinExistence type="predicted"/>
<sequence>NNKEFAKQIQNCWDKYAKYYKLFNSLLYYAAALILYLNNYTKYIQKIWPLT</sequence>
<feature type="transmembrane region" description="Helical" evidence="1">
    <location>
        <begin position="19"/>
        <end position="37"/>
    </location>
</feature>
<reference evidence="2" key="1">
    <citation type="journal article" date="2020" name="Stud. Mycol.">
        <title>101 Dothideomycetes genomes: a test case for predicting lifestyles and emergence of pathogens.</title>
        <authorList>
            <person name="Haridas S."/>
            <person name="Albert R."/>
            <person name="Binder M."/>
            <person name="Bloem J."/>
            <person name="Labutti K."/>
            <person name="Salamov A."/>
            <person name="Andreopoulos B."/>
            <person name="Baker S."/>
            <person name="Barry K."/>
            <person name="Bills G."/>
            <person name="Bluhm B."/>
            <person name="Cannon C."/>
            <person name="Castanera R."/>
            <person name="Culley D."/>
            <person name="Daum C."/>
            <person name="Ezra D."/>
            <person name="Gonzalez J."/>
            <person name="Henrissat B."/>
            <person name="Kuo A."/>
            <person name="Liang C."/>
            <person name="Lipzen A."/>
            <person name="Lutzoni F."/>
            <person name="Magnuson J."/>
            <person name="Mondo S."/>
            <person name="Nolan M."/>
            <person name="Ohm R."/>
            <person name="Pangilinan J."/>
            <person name="Park H.-J."/>
            <person name="Ramirez L."/>
            <person name="Alfaro M."/>
            <person name="Sun H."/>
            <person name="Tritt A."/>
            <person name="Yoshinaga Y."/>
            <person name="Zwiers L.-H."/>
            <person name="Turgeon B."/>
            <person name="Goodwin S."/>
            <person name="Spatafora J."/>
            <person name="Crous P."/>
            <person name="Grigoriev I."/>
        </authorList>
    </citation>
    <scope>NUCLEOTIDE SEQUENCE</scope>
    <source>
        <strain evidence="2">Tuck. ex Michener</strain>
    </source>
</reference>
<keyword evidence="1" id="KW-0472">Membrane</keyword>
<evidence type="ECO:0000313" key="3">
    <source>
        <dbReference type="Proteomes" id="UP000800092"/>
    </source>
</evidence>
<feature type="non-terminal residue" evidence="2">
    <location>
        <position position="1"/>
    </location>
</feature>
<protein>
    <submittedName>
        <fullName evidence="2">Uncharacterized protein</fullName>
    </submittedName>
</protein>
<keyword evidence="1" id="KW-0812">Transmembrane</keyword>